<dbReference type="Pfam" id="PF12705">
    <property type="entry name" value="PDDEXK_1"/>
    <property type="match status" value="1"/>
</dbReference>
<dbReference type="SUPFAM" id="SSF52540">
    <property type="entry name" value="P-loop containing nucleoside triphosphate hydrolases"/>
    <property type="match status" value="1"/>
</dbReference>
<gene>
    <name evidence="11" type="ORF">AR1Y2_1217</name>
</gene>
<keyword evidence="9" id="KW-0234">DNA repair</keyword>
<keyword evidence="12" id="KW-1185">Reference proteome</keyword>
<evidence type="ECO:0000259" key="10">
    <source>
        <dbReference type="PROSITE" id="PS51217"/>
    </source>
</evidence>
<evidence type="ECO:0000256" key="4">
    <source>
        <dbReference type="ARBA" id="ARBA00022801"/>
    </source>
</evidence>
<keyword evidence="2" id="KW-0547">Nucleotide-binding</keyword>
<feature type="domain" description="UvrD-like helicase C-terminal" evidence="10">
    <location>
        <begin position="274"/>
        <end position="572"/>
    </location>
</feature>
<evidence type="ECO:0000256" key="6">
    <source>
        <dbReference type="ARBA" id="ARBA00022839"/>
    </source>
</evidence>
<dbReference type="PANTHER" id="PTHR30591:SF1">
    <property type="entry name" value="RECBCD ENZYME SUBUNIT RECC"/>
    <property type="match status" value="1"/>
</dbReference>
<keyword evidence="7" id="KW-0067">ATP-binding</keyword>
<dbReference type="PROSITE" id="PS51217">
    <property type="entry name" value="UVRD_HELICASE_CTER"/>
    <property type="match status" value="1"/>
</dbReference>
<keyword evidence="5" id="KW-0347">Helicase</keyword>
<evidence type="ECO:0000256" key="7">
    <source>
        <dbReference type="ARBA" id="ARBA00022840"/>
    </source>
</evidence>
<dbReference type="AlphaFoldDB" id="A0A4P8ID71"/>
<dbReference type="PANTHER" id="PTHR30591">
    <property type="entry name" value="RECBCD ENZYME SUBUNIT RECC"/>
    <property type="match status" value="1"/>
</dbReference>
<dbReference type="GO" id="GO:0004527">
    <property type="term" value="F:exonuclease activity"/>
    <property type="evidence" value="ECO:0007669"/>
    <property type="project" value="UniProtKB-KW"/>
</dbReference>
<keyword evidence="6" id="KW-0269">Exonuclease</keyword>
<dbReference type="Proteomes" id="UP000298653">
    <property type="component" value="Chromosome"/>
</dbReference>
<dbReference type="InterPro" id="IPR011604">
    <property type="entry name" value="PDDEXK-like_dom_sf"/>
</dbReference>
<proteinExistence type="predicted"/>
<dbReference type="Pfam" id="PF21445">
    <property type="entry name" value="ADDB_N"/>
    <property type="match status" value="1"/>
</dbReference>
<evidence type="ECO:0000313" key="11">
    <source>
        <dbReference type="EMBL" id="QCP34671.1"/>
    </source>
</evidence>
<dbReference type="KEGG" id="arf:AR1Y2_1217"/>
<dbReference type="EMBL" id="CP040058">
    <property type="protein sequence ID" value="QCP34671.1"/>
    <property type="molecule type" value="Genomic_DNA"/>
</dbReference>
<keyword evidence="3" id="KW-0227">DNA damage</keyword>
<dbReference type="GO" id="GO:0006281">
    <property type="term" value="P:DNA repair"/>
    <property type="evidence" value="ECO:0007669"/>
    <property type="project" value="UniProtKB-KW"/>
</dbReference>
<evidence type="ECO:0000256" key="3">
    <source>
        <dbReference type="ARBA" id="ARBA00022763"/>
    </source>
</evidence>
<protein>
    <submittedName>
        <fullName evidence="11">ATP-dependent nuclease, subunit B</fullName>
    </submittedName>
</protein>
<evidence type="ECO:0000256" key="5">
    <source>
        <dbReference type="ARBA" id="ARBA00022806"/>
    </source>
</evidence>
<dbReference type="OrthoDB" id="9758506at2"/>
<evidence type="ECO:0000313" key="12">
    <source>
        <dbReference type="Proteomes" id="UP000298653"/>
    </source>
</evidence>
<dbReference type="InterPro" id="IPR014017">
    <property type="entry name" value="DNA_helicase_UvrD-like_C"/>
</dbReference>
<dbReference type="InterPro" id="IPR027417">
    <property type="entry name" value="P-loop_NTPase"/>
</dbReference>
<name>A0A4P8ID71_9FIRM</name>
<dbReference type="GO" id="GO:0006310">
    <property type="term" value="P:DNA recombination"/>
    <property type="evidence" value="ECO:0007669"/>
    <property type="project" value="TreeGrafter"/>
</dbReference>
<keyword evidence="4" id="KW-0378">Hydrolase</keyword>
<dbReference type="RefSeq" id="WP_137328183.1">
    <property type="nucleotide sequence ID" value="NZ_CP040058.1"/>
</dbReference>
<dbReference type="GO" id="GO:0004386">
    <property type="term" value="F:helicase activity"/>
    <property type="evidence" value="ECO:0007669"/>
    <property type="project" value="UniProtKB-KW"/>
</dbReference>
<dbReference type="Gene3D" id="3.90.320.10">
    <property type="match status" value="1"/>
</dbReference>
<evidence type="ECO:0000256" key="1">
    <source>
        <dbReference type="ARBA" id="ARBA00022722"/>
    </source>
</evidence>
<keyword evidence="1" id="KW-0540">Nuclease</keyword>
<accession>A0A4P8ID71</accession>
<evidence type="ECO:0000256" key="8">
    <source>
        <dbReference type="ARBA" id="ARBA00023125"/>
    </source>
</evidence>
<reference evidence="11 12" key="1">
    <citation type="submission" date="2019-05" db="EMBL/GenBank/DDBJ databases">
        <title>Complete genome sequencing of Anaerostipes rhamnosivorans.</title>
        <authorList>
            <person name="Bui T.P.N."/>
            <person name="de Vos W.M."/>
        </authorList>
    </citation>
    <scope>NUCLEOTIDE SEQUENCE [LARGE SCALE GENOMIC DNA]</scope>
    <source>
        <strain evidence="11 12">1y2</strain>
    </source>
</reference>
<evidence type="ECO:0000256" key="9">
    <source>
        <dbReference type="ARBA" id="ARBA00023204"/>
    </source>
</evidence>
<dbReference type="GO" id="GO:0005524">
    <property type="term" value="F:ATP binding"/>
    <property type="evidence" value="ECO:0007669"/>
    <property type="project" value="UniProtKB-KW"/>
</dbReference>
<keyword evidence="8" id="KW-0238">DNA-binding</keyword>
<dbReference type="InterPro" id="IPR038726">
    <property type="entry name" value="PDDEXK_AddAB-type"/>
</dbReference>
<dbReference type="Gene3D" id="3.40.50.300">
    <property type="entry name" value="P-loop containing nucleotide triphosphate hydrolases"/>
    <property type="match status" value="4"/>
</dbReference>
<dbReference type="GO" id="GO:0003677">
    <property type="term" value="F:DNA binding"/>
    <property type="evidence" value="ECO:0007669"/>
    <property type="project" value="UniProtKB-KW"/>
</dbReference>
<dbReference type="InterPro" id="IPR049035">
    <property type="entry name" value="ADDB_N"/>
</dbReference>
<organism evidence="11 12">
    <name type="scientific">Anaerostipes rhamnosivorans</name>
    <dbReference type="NCBI Taxonomy" id="1229621"/>
    <lineage>
        <taxon>Bacteria</taxon>
        <taxon>Bacillati</taxon>
        <taxon>Bacillota</taxon>
        <taxon>Clostridia</taxon>
        <taxon>Lachnospirales</taxon>
        <taxon>Lachnospiraceae</taxon>
        <taxon>Anaerostipes</taxon>
    </lineage>
</organism>
<sequence length="1117" mass="128442">MALQCVLGAGRTGKTSYIYEQMIKESMENRNDNFFFLVPDQSTLNAQRELVTRHPSHGTMNIDVVGFYRLSYRVFEELSYIPKELLADEGKSMVIRKVMGECRKDLLVFGSSMEKQGFIDEMKSFFAETYQYDVSLEKLRKALEAFEDQDSLTLKMKDIVLVLNKFEEYMKDRYLVSEQLLDVLAQKITESKKLKNAVIYIDGFTGFTPIQNKVLERLLPYAKKVVAAFTIDEKELRGPYREYELFALPKKEIYHLKQMAKEQGVRVLPDVVRTPKTMGSKELRHLEQNLFRYPFHVYGKETEDIRICRLKNPKEESRFILSSIERLVREEGYRYKDMVVLTGDMETYQPELEKCFADSGIPYFIDGNRALRNNPCVETILSVLKMIQMDYSYDMVFRYLKSGFSILGPEETDLLENYVVAAGIRGYARWNRPFKSRAFSKEEMKQINQSRDAFMKETGPLKEGIKIRGITVLERLTCLHDFFLTLDIQGQMEKKKEEFELAGFLALAKTYEQIYGEVLNIMDQMAAILGEEKLSFDEFCAVLETGLSEMSVGVIPPGLDQVIVGDIERTRVEGVKVLFFAGVNEGVVPKPSSGGGLVTDSQREKLLKAGISLAPGAANQAYMEQYYLYLAMAKPEDKLFLTYSSMDPSGDSKAPSYILGRIEKIFPRLKRDDDPAGDAVYSVNEAKERFIELLQDLDEQEPGQEMAAIYEVLKEMDQAARYLDAYFYHNEEGNLDRHLTSLLYGKELENSVTRVEKFSGCAFAHFLQYGLKLRERLVHEILPMDMGQVFHRTLQFVGEEGSWDWESDEERDRFVDSLVERALDEDPDKKEIFESSSRNRYTKERIKRMAKRAVWAVEQQIKRGEFTPYEYELGFSADDGLSCANLALKDGTKMKFTGVIDRVDCYEDDENLYLKIIDYKSGNMQFDFTKILNGLQVQLVVYMNAILELEGKKHPEKRMIPAGMFYFHVDDPVIAPKTDGEPEMEVLKNLQLRGVVNEEFGLVEHLEQEDAYGIVTLPVTRTKTGYKKGSALLNTTEFKNLGQKVEEKMKQMGEAMMDGDISIRPYEYQTMPCDYCAFKSICAYEPKLTKPRKLTKIGLVEAKQILAEGKETDDALD</sequence>
<evidence type="ECO:0000256" key="2">
    <source>
        <dbReference type="ARBA" id="ARBA00022741"/>
    </source>
</evidence>